<dbReference type="Pfam" id="PF17255">
    <property type="entry name" value="EbsA"/>
    <property type="match status" value="1"/>
</dbReference>
<dbReference type="AlphaFoldDB" id="A0A0R1Q949"/>
<dbReference type="RefSeq" id="WP_057735534.1">
    <property type="nucleotide sequence ID" value="NZ_AZEG01000001.1"/>
</dbReference>
<gene>
    <name evidence="2" type="ORF">FD20_GL000092</name>
</gene>
<evidence type="ECO:0008006" key="4">
    <source>
        <dbReference type="Google" id="ProtNLM"/>
    </source>
</evidence>
<dbReference type="PATRIC" id="fig|1423812.3.peg.94"/>
<name>A0A0R1Q949_9LACO</name>
<dbReference type="InterPro" id="IPR020215">
    <property type="entry name" value="EbsA-like"/>
</dbReference>
<feature type="transmembrane region" description="Helical" evidence="1">
    <location>
        <begin position="12"/>
        <end position="32"/>
    </location>
</feature>
<accession>A0A0R1Q949</accession>
<dbReference type="EMBL" id="AZEG01000001">
    <property type="protein sequence ID" value="KRL39050.1"/>
    <property type="molecule type" value="Genomic_DNA"/>
</dbReference>
<keyword evidence="1" id="KW-0812">Transmembrane</keyword>
<keyword evidence="1" id="KW-0472">Membrane</keyword>
<feature type="transmembrane region" description="Helical" evidence="1">
    <location>
        <begin position="38"/>
        <end position="59"/>
    </location>
</feature>
<dbReference type="Proteomes" id="UP000051155">
    <property type="component" value="Unassembled WGS sequence"/>
</dbReference>
<evidence type="ECO:0000313" key="3">
    <source>
        <dbReference type="Proteomes" id="UP000051155"/>
    </source>
</evidence>
<dbReference type="OrthoDB" id="2299313at2"/>
<reference evidence="2 3" key="1">
    <citation type="journal article" date="2015" name="Genome Announc.">
        <title>Expanding the biotechnology potential of lactobacilli through comparative genomics of 213 strains and associated genera.</title>
        <authorList>
            <person name="Sun Z."/>
            <person name="Harris H.M."/>
            <person name="McCann A."/>
            <person name="Guo C."/>
            <person name="Argimon S."/>
            <person name="Zhang W."/>
            <person name="Yang X."/>
            <person name="Jeffery I.B."/>
            <person name="Cooney J.C."/>
            <person name="Kagawa T.F."/>
            <person name="Liu W."/>
            <person name="Song Y."/>
            <person name="Salvetti E."/>
            <person name="Wrobel A."/>
            <person name="Rasinkangas P."/>
            <person name="Parkhill J."/>
            <person name="Rea M.C."/>
            <person name="O'Sullivan O."/>
            <person name="Ritari J."/>
            <person name="Douillard F.P."/>
            <person name="Paul Ross R."/>
            <person name="Yang R."/>
            <person name="Briner A.E."/>
            <person name="Felis G.E."/>
            <person name="de Vos W.M."/>
            <person name="Barrangou R."/>
            <person name="Klaenhammer T.R."/>
            <person name="Caufield P.W."/>
            <person name="Cui Y."/>
            <person name="Zhang H."/>
            <person name="O'Toole P.W."/>
        </authorList>
    </citation>
    <scope>NUCLEOTIDE SEQUENCE [LARGE SCALE GENOMIC DNA]</scope>
    <source>
        <strain evidence="2 3">DSM 19971</strain>
    </source>
</reference>
<proteinExistence type="predicted"/>
<evidence type="ECO:0000256" key="1">
    <source>
        <dbReference type="SAM" id="Phobius"/>
    </source>
</evidence>
<protein>
    <recommendedName>
        <fullName evidence="4">Pore-forming protein</fullName>
    </recommendedName>
</protein>
<dbReference type="STRING" id="1423812.FD20_GL000092"/>
<keyword evidence="3" id="KW-1185">Reference proteome</keyword>
<organism evidence="2 3">
    <name type="scientific">Liquorilactobacillus uvarum DSM 19971</name>
    <dbReference type="NCBI Taxonomy" id="1423812"/>
    <lineage>
        <taxon>Bacteria</taxon>
        <taxon>Bacillati</taxon>
        <taxon>Bacillota</taxon>
        <taxon>Bacilli</taxon>
        <taxon>Lactobacillales</taxon>
        <taxon>Lactobacillaceae</taxon>
        <taxon>Liquorilactobacillus</taxon>
    </lineage>
</organism>
<comment type="caution">
    <text evidence="2">The sequence shown here is derived from an EMBL/GenBank/DDBJ whole genome shotgun (WGS) entry which is preliminary data.</text>
</comment>
<keyword evidence="1" id="KW-1133">Transmembrane helix</keyword>
<sequence>MKEKLFYQPDFSTSIICWSYTFIILLFGFILWLEITVFQIWTLITLVVFLGAAALQLLLRKVEMNHEELILHTVIPQNVKKIKLRDIKNISRKKAKLTIQTKYQTYSFFLCSKSAEKLHDNLESAL</sequence>
<evidence type="ECO:0000313" key="2">
    <source>
        <dbReference type="EMBL" id="KRL39050.1"/>
    </source>
</evidence>